<evidence type="ECO:0000313" key="1">
    <source>
        <dbReference type="EMBL" id="SHF57698.1"/>
    </source>
</evidence>
<sequence length="46" mass="5153">MVFIMGKVRWGGVSFQAMLGYILVSQALQGLHGAGTPLWEIRTERF</sequence>
<dbReference type="Proteomes" id="UP000184148">
    <property type="component" value="Unassembled WGS sequence"/>
</dbReference>
<gene>
    <name evidence="1" type="ORF">SAMN02745133_03013</name>
</gene>
<dbReference type="STRING" id="1121429.SAMN02745133_03013"/>
<dbReference type="AlphaFoldDB" id="A0A1M5CSJ2"/>
<keyword evidence="2" id="KW-1185">Reference proteome</keyword>
<dbReference type="EMBL" id="FQUY01000036">
    <property type="protein sequence ID" value="SHF57698.1"/>
    <property type="molecule type" value="Genomic_DNA"/>
</dbReference>
<proteinExistence type="predicted"/>
<evidence type="ECO:0000313" key="2">
    <source>
        <dbReference type="Proteomes" id="UP000184148"/>
    </source>
</evidence>
<accession>A0A1M5CSJ2</accession>
<name>A0A1M5CSJ2_9FIRM</name>
<reference evidence="2" key="1">
    <citation type="submission" date="2016-11" db="EMBL/GenBank/DDBJ databases">
        <authorList>
            <person name="Varghese N."/>
            <person name="Submissions S."/>
        </authorList>
    </citation>
    <scope>NUCLEOTIDE SEQUENCE [LARGE SCALE GENOMIC DNA]</scope>
    <source>
        <strain evidence="2">DSM 12395</strain>
    </source>
</reference>
<organism evidence="1 2">
    <name type="scientific">Desulforamulus putei DSM 12395</name>
    <dbReference type="NCBI Taxonomy" id="1121429"/>
    <lineage>
        <taxon>Bacteria</taxon>
        <taxon>Bacillati</taxon>
        <taxon>Bacillota</taxon>
        <taxon>Clostridia</taxon>
        <taxon>Eubacteriales</taxon>
        <taxon>Peptococcaceae</taxon>
        <taxon>Desulforamulus</taxon>
    </lineage>
</organism>
<protein>
    <submittedName>
        <fullName evidence="1">ABC-2 type transport system permease protein</fullName>
    </submittedName>
</protein>